<sequence length="692" mass="74312">MTRGVWGAACAARARTSCGIRQGAGDAAWQAPRKEPATPPDAANRPGPSGWVWQGARALLLVVAGASPRPPRRLARAPCQTQRGPHMPPPRLLVALLLVAVLSGCATKAPQPPQAEAAPGIPADAPAVYSLDIRVDGDRASELRALLLQNLDLARYRASEAALSRVELARLAAAAPAQAEALLETEGYFSARADVDRDPADATRLRLVVRTGPVMRVGKVELDFTEGLAEDEAAALRDGLRRAWPLKEGAAFTQPQWAAAKSELLLHARTGGFPLARWGETAARVDPDAQAAELHLVLASGRRARLGALRIEGLKRQSRDTVERLAGFGTGDAYTEQKLAEFQERLAKTQLFDAVRVQLLTDTLDADGSNPVQVSVTESALQQATVAVGYHSNNGQSISVEHLHRRPFDLPLRARSKLQLSRNLNSAELELSSHPQPDLHRNLASTQFEQTRSGDTVATNLGLRLGRLYEATQDERLSYVELLRARETTGAQVNTNLALSANQQWIRRRLDSSLLPTDGYQSLALVGLGYARGGGTDDSGPFARLQLKLGAYKPLGANWYGSARAEVDQVVVHDSVGVPEKLLFLAGGDDSVRGYAYRSLGPQKNGLTVGGRVLAAGSLEVARPFTIGMPSLWGALFVDAGNAASRWTDYHAVVGVGAGVRWRSPVGPLRVDLARAVETGKWRLHFSVGITL</sequence>
<evidence type="ECO:0000256" key="7">
    <source>
        <dbReference type="SAM" id="MobiDB-lite"/>
    </source>
</evidence>
<dbReference type="EMBL" id="SGUG01000003">
    <property type="protein sequence ID" value="MDG0861319.1"/>
    <property type="molecule type" value="Genomic_DNA"/>
</dbReference>
<feature type="region of interest" description="Disordered" evidence="7">
    <location>
        <begin position="22"/>
        <end position="49"/>
    </location>
</feature>
<dbReference type="InterPro" id="IPR000184">
    <property type="entry name" value="Bac_surfAg_D15"/>
</dbReference>
<feature type="domain" description="POTRA" evidence="8">
    <location>
        <begin position="304"/>
        <end position="379"/>
    </location>
</feature>
<evidence type="ECO:0000313" key="9">
    <source>
        <dbReference type="EMBL" id="MDG0861319.1"/>
    </source>
</evidence>
<dbReference type="GO" id="GO:0019867">
    <property type="term" value="C:outer membrane"/>
    <property type="evidence" value="ECO:0007669"/>
    <property type="project" value="InterPro"/>
</dbReference>
<keyword evidence="4" id="KW-0732">Signal</keyword>
<keyword evidence="5" id="KW-0472">Membrane</keyword>
<dbReference type="PANTHER" id="PTHR12815">
    <property type="entry name" value="SORTING AND ASSEMBLY MACHINERY SAMM50 PROTEIN FAMILY MEMBER"/>
    <property type="match status" value="1"/>
</dbReference>
<accession>A0A9X4LDY1</accession>
<keyword evidence="2" id="KW-1134">Transmembrane beta strand</keyword>
<dbReference type="PROSITE" id="PS51779">
    <property type="entry name" value="POTRA"/>
    <property type="match status" value="1"/>
</dbReference>
<evidence type="ECO:0000256" key="2">
    <source>
        <dbReference type="ARBA" id="ARBA00022452"/>
    </source>
</evidence>
<evidence type="ECO:0000259" key="8">
    <source>
        <dbReference type="PROSITE" id="PS51779"/>
    </source>
</evidence>
<evidence type="ECO:0000256" key="6">
    <source>
        <dbReference type="ARBA" id="ARBA00023237"/>
    </source>
</evidence>
<protein>
    <submittedName>
        <fullName evidence="9">Outer membrane protein assembly factor</fullName>
    </submittedName>
</protein>
<evidence type="ECO:0000256" key="5">
    <source>
        <dbReference type="ARBA" id="ARBA00023136"/>
    </source>
</evidence>
<evidence type="ECO:0000256" key="3">
    <source>
        <dbReference type="ARBA" id="ARBA00022692"/>
    </source>
</evidence>
<organism evidence="9 10">
    <name type="scientific">Pelomonas aquatica</name>
    <dbReference type="NCBI Taxonomy" id="431058"/>
    <lineage>
        <taxon>Bacteria</taxon>
        <taxon>Pseudomonadati</taxon>
        <taxon>Pseudomonadota</taxon>
        <taxon>Betaproteobacteria</taxon>
        <taxon>Burkholderiales</taxon>
        <taxon>Sphaerotilaceae</taxon>
        <taxon>Roseateles</taxon>
    </lineage>
</organism>
<dbReference type="PANTHER" id="PTHR12815:SF47">
    <property type="entry name" value="TRANSLOCATION AND ASSEMBLY MODULE SUBUNIT TAMA"/>
    <property type="match status" value="1"/>
</dbReference>
<evidence type="ECO:0000256" key="4">
    <source>
        <dbReference type="ARBA" id="ARBA00022729"/>
    </source>
</evidence>
<dbReference type="InterPro" id="IPR039910">
    <property type="entry name" value="D15-like"/>
</dbReference>
<gene>
    <name evidence="9" type="ORF">EXJ73_02370</name>
</gene>
<dbReference type="Gene3D" id="2.40.160.50">
    <property type="entry name" value="membrane protein fhac: a member of the omp85/tpsb transporter family"/>
    <property type="match status" value="1"/>
</dbReference>
<dbReference type="Gene3D" id="3.10.20.310">
    <property type="entry name" value="membrane protein fhac"/>
    <property type="match status" value="2"/>
</dbReference>
<keyword evidence="6" id="KW-0998">Cell outer membrane</keyword>
<comment type="subcellular location">
    <subcellularLocation>
        <location evidence="1">Membrane</location>
    </subcellularLocation>
</comment>
<proteinExistence type="predicted"/>
<dbReference type="Proteomes" id="UP001152766">
    <property type="component" value="Unassembled WGS sequence"/>
</dbReference>
<keyword evidence="3" id="KW-0812">Transmembrane</keyword>
<reference evidence="9" key="1">
    <citation type="submission" date="2019-02" db="EMBL/GenBank/DDBJ databases">
        <title>Draft genome of the type strain Pelomonas aquatica CCUG 52575T.</title>
        <authorList>
            <person name="Gomila M."/>
            <person name="Lalucat J."/>
        </authorList>
    </citation>
    <scope>NUCLEOTIDE SEQUENCE</scope>
    <source>
        <strain evidence="9">CCUG 52575</strain>
    </source>
</reference>
<name>A0A9X4LDY1_9BURK</name>
<dbReference type="InterPro" id="IPR010827">
    <property type="entry name" value="BamA/TamA_POTRA"/>
</dbReference>
<dbReference type="InterPro" id="IPR034746">
    <property type="entry name" value="POTRA"/>
</dbReference>
<dbReference type="Pfam" id="PF01103">
    <property type="entry name" value="Omp85"/>
    <property type="match status" value="1"/>
</dbReference>
<comment type="caution">
    <text evidence="9">The sequence shown here is derived from an EMBL/GenBank/DDBJ whole genome shotgun (WGS) entry which is preliminary data.</text>
</comment>
<evidence type="ECO:0000313" key="10">
    <source>
        <dbReference type="Proteomes" id="UP001152766"/>
    </source>
</evidence>
<dbReference type="AlphaFoldDB" id="A0A9X4LDY1"/>
<evidence type="ECO:0000256" key="1">
    <source>
        <dbReference type="ARBA" id="ARBA00004370"/>
    </source>
</evidence>
<dbReference type="Pfam" id="PF07244">
    <property type="entry name" value="POTRA"/>
    <property type="match status" value="1"/>
</dbReference>
<keyword evidence="10" id="KW-1185">Reference proteome</keyword>